<dbReference type="RefSeq" id="WP_160657589.1">
    <property type="nucleotide sequence ID" value="NZ_JBHRWU010000001.1"/>
</dbReference>
<reference evidence="2 3" key="1">
    <citation type="submission" date="2019-12" db="EMBL/GenBank/DDBJ databases">
        <title>Salinicoccus cyprini sp. nov., isolated from gastro-intestinal tract of mirror carp, Cyprinus carpio var. specularis, collected from Gobind Sagar Reservoir, Himachal Pradesh, India.</title>
        <authorList>
            <person name="Talwar C."/>
            <person name="Singh A.K."/>
            <person name="Lal R."/>
            <person name="Negi R.K."/>
        </authorList>
    </citation>
    <scope>NUCLEOTIDE SEQUENCE [LARGE SCALE GENOMIC DNA]</scope>
    <source>
        <strain evidence="2 3">J-82</strain>
    </source>
</reference>
<organism evidence="2 3">
    <name type="scientific">Salinicoccus hispanicus</name>
    <dbReference type="NCBI Taxonomy" id="157225"/>
    <lineage>
        <taxon>Bacteria</taxon>
        <taxon>Bacillati</taxon>
        <taxon>Bacillota</taxon>
        <taxon>Bacilli</taxon>
        <taxon>Bacillales</taxon>
        <taxon>Staphylococcaceae</taxon>
        <taxon>Salinicoccus</taxon>
    </lineage>
</organism>
<keyword evidence="3" id="KW-1185">Reference proteome</keyword>
<keyword evidence="1" id="KW-0812">Transmembrane</keyword>
<comment type="caution">
    <text evidence="2">The sequence shown here is derived from an EMBL/GenBank/DDBJ whole genome shotgun (WGS) entry which is preliminary data.</text>
</comment>
<sequence length="78" mass="8875">MYRLIAMIATFILIYAGSYLIISVDEPYRLITGVVVGIIAVIPNVIVAARDRRKKRDTRELDEEIEAWSRSRSSGHIL</sequence>
<evidence type="ECO:0000313" key="2">
    <source>
        <dbReference type="EMBL" id="MXQ52003.1"/>
    </source>
</evidence>
<name>A0A6N8U2Q1_9STAP</name>
<gene>
    <name evidence="2" type="ORF">GQ671_12075</name>
</gene>
<dbReference type="EMBL" id="WUUK01000005">
    <property type="protein sequence ID" value="MXQ52003.1"/>
    <property type="molecule type" value="Genomic_DNA"/>
</dbReference>
<keyword evidence="1" id="KW-1133">Transmembrane helix</keyword>
<evidence type="ECO:0000313" key="3">
    <source>
        <dbReference type="Proteomes" id="UP000436284"/>
    </source>
</evidence>
<accession>A0A6N8U2Q1</accession>
<proteinExistence type="predicted"/>
<feature type="transmembrane region" description="Helical" evidence="1">
    <location>
        <begin position="5"/>
        <end position="22"/>
    </location>
</feature>
<protein>
    <submittedName>
        <fullName evidence="2">Uncharacterized protein</fullName>
    </submittedName>
</protein>
<dbReference type="Proteomes" id="UP000436284">
    <property type="component" value="Unassembled WGS sequence"/>
</dbReference>
<dbReference type="AlphaFoldDB" id="A0A6N8U2Q1"/>
<evidence type="ECO:0000256" key="1">
    <source>
        <dbReference type="SAM" id="Phobius"/>
    </source>
</evidence>
<keyword evidence="1" id="KW-0472">Membrane</keyword>
<feature type="transmembrane region" description="Helical" evidence="1">
    <location>
        <begin position="28"/>
        <end position="49"/>
    </location>
</feature>